<reference evidence="1" key="1">
    <citation type="submission" date="2023-04" db="EMBL/GenBank/DDBJ databases">
        <title>Ambrosiozyma monospora NBRC 10751.</title>
        <authorList>
            <person name="Ichikawa N."/>
            <person name="Sato H."/>
            <person name="Tonouchi N."/>
        </authorList>
    </citation>
    <scope>NUCLEOTIDE SEQUENCE</scope>
    <source>
        <strain evidence="1">NBRC 10751</strain>
    </source>
</reference>
<sequence length="261" mass="28910">MCIFVALSAFGHMITVYISHSRALRECGRQGVLPFPRLWTSVKPFGTPLFPLLVTFIVNCVVLLAPPPGDAYNFIVDCGSYSGYIFNVLLAIGLFRVRAARKKQGLGYREFHIPTPLLVIVLLWYIFVLAMAFVPPKGSLIGSDISFFYAAYPITTIGLVLLCVAYFVVWAKILPRFGGYQHRIGEYTLPNGEKGHTVVKVKNADVEQWDTEHGHVKGGLSGAGFDDDEVASEVHLIANHTNSSNNSDELYKQNEKVVVKT</sequence>
<evidence type="ECO:0000313" key="2">
    <source>
        <dbReference type="Proteomes" id="UP001165064"/>
    </source>
</evidence>
<keyword evidence="2" id="KW-1185">Reference proteome</keyword>
<accession>A0ACB5TDJ5</accession>
<gene>
    <name evidence="1" type="ORF">Amon02_000810200</name>
</gene>
<protein>
    <submittedName>
        <fullName evidence="1">Unnamed protein product</fullName>
    </submittedName>
</protein>
<dbReference type="Proteomes" id="UP001165064">
    <property type="component" value="Unassembled WGS sequence"/>
</dbReference>
<dbReference type="EMBL" id="BSXS01007005">
    <property type="protein sequence ID" value="GME86827.1"/>
    <property type="molecule type" value="Genomic_DNA"/>
</dbReference>
<name>A0ACB5TDJ5_AMBMO</name>
<organism evidence="1 2">
    <name type="scientific">Ambrosiozyma monospora</name>
    <name type="common">Yeast</name>
    <name type="synonym">Endomycopsis monosporus</name>
    <dbReference type="NCBI Taxonomy" id="43982"/>
    <lineage>
        <taxon>Eukaryota</taxon>
        <taxon>Fungi</taxon>
        <taxon>Dikarya</taxon>
        <taxon>Ascomycota</taxon>
        <taxon>Saccharomycotina</taxon>
        <taxon>Pichiomycetes</taxon>
        <taxon>Pichiales</taxon>
        <taxon>Pichiaceae</taxon>
        <taxon>Ambrosiozyma</taxon>
    </lineage>
</organism>
<comment type="caution">
    <text evidence="1">The sequence shown here is derived from an EMBL/GenBank/DDBJ whole genome shotgun (WGS) entry which is preliminary data.</text>
</comment>
<evidence type="ECO:0000313" key="1">
    <source>
        <dbReference type="EMBL" id="GME86827.1"/>
    </source>
</evidence>
<proteinExistence type="predicted"/>